<feature type="signal peptide" evidence="2">
    <location>
        <begin position="1"/>
        <end position="23"/>
    </location>
</feature>
<protein>
    <recommendedName>
        <fullName evidence="3">SGNH hydrolase-type esterase domain-containing protein</fullName>
    </recommendedName>
</protein>
<dbReference type="CDD" id="cd01833">
    <property type="entry name" value="XynB_like"/>
    <property type="match status" value="1"/>
</dbReference>
<feature type="compositionally biased region" description="Gly residues" evidence="1">
    <location>
        <begin position="58"/>
        <end position="94"/>
    </location>
</feature>
<evidence type="ECO:0000256" key="2">
    <source>
        <dbReference type="SAM" id="SignalP"/>
    </source>
</evidence>
<name>A0A2L0F0R7_SORCE</name>
<evidence type="ECO:0000313" key="5">
    <source>
        <dbReference type="Proteomes" id="UP000238348"/>
    </source>
</evidence>
<keyword evidence="2" id="KW-0732">Signal</keyword>
<accession>A0A2L0F0R7</accession>
<dbReference type="InterPro" id="IPR051532">
    <property type="entry name" value="Ester_Hydrolysis_Enzymes"/>
</dbReference>
<reference evidence="4 5" key="1">
    <citation type="submission" date="2015-09" db="EMBL/GenBank/DDBJ databases">
        <title>Sorangium comparison.</title>
        <authorList>
            <person name="Zaburannyi N."/>
            <person name="Bunk B."/>
            <person name="Overmann J."/>
            <person name="Mueller R."/>
        </authorList>
    </citation>
    <scope>NUCLEOTIDE SEQUENCE [LARGE SCALE GENOMIC DNA]</scope>
    <source>
        <strain evidence="4 5">So ce26</strain>
    </source>
</reference>
<dbReference type="PANTHER" id="PTHR30383:SF5">
    <property type="entry name" value="SGNH HYDROLASE-TYPE ESTERASE DOMAIN-CONTAINING PROTEIN"/>
    <property type="match status" value="1"/>
</dbReference>
<dbReference type="OrthoDB" id="9786188at2"/>
<evidence type="ECO:0000313" key="4">
    <source>
        <dbReference type="EMBL" id="AUX45162.1"/>
    </source>
</evidence>
<feature type="region of interest" description="Disordered" evidence="1">
    <location>
        <begin position="23"/>
        <end position="94"/>
    </location>
</feature>
<evidence type="ECO:0000259" key="3">
    <source>
        <dbReference type="Pfam" id="PF13472"/>
    </source>
</evidence>
<dbReference type="PANTHER" id="PTHR30383">
    <property type="entry name" value="THIOESTERASE 1/PROTEASE 1/LYSOPHOSPHOLIPASE L1"/>
    <property type="match status" value="1"/>
</dbReference>
<evidence type="ECO:0000256" key="1">
    <source>
        <dbReference type="SAM" id="MobiDB-lite"/>
    </source>
</evidence>
<feature type="chain" id="PRO_5014669114" description="SGNH hydrolase-type esterase domain-containing protein" evidence="2">
    <location>
        <begin position="24"/>
        <end position="311"/>
    </location>
</feature>
<dbReference type="InterPro" id="IPR036514">
    <property type="entry name" value="SGNH_hydro_sf"/>
</dbReference>
<feature type="domain" description="SGNH hydrolase-type esterase" evidence="3">
    <location>
        <begin position="116"/>
        <end position="296"/>
    </location>
</feature>
<dbReference type="PROSITE" id="PS51257">
    <property type="entry name" value="PROKAR_LIPOPROTEIN"/>
    <property type="match status" value="1"/>
</dbReference>
<dbReference type="Gene3D" id="3.40.50.1110">
    <property type="entry name" value="SGNH hydrolase"/>
    <property type="match status" value="1"/>
</dbReference>
<proteinExistence type="predicted"/>
<dbReference type="Proteomes" id="UP000238348">
    <property type="component" value="Chromosome"/>
</dbReference>
<gene>
    <name evidence="4" type="ORF">SOCE26_066430</name>
</gene>
<dbReference type="AlphaFoldDB" id="A0A2L0F0R7"/>
<dbReference type="InterPro" id="IPR013830">
    <property type="entry name" value="SGNH_hydro"/>
</dbReference>
<organism evidence="4 5">
    <name type="scientific">Sorangium cellulosum</name>
    <name type="common">Polyangium cellulosum</name>
    <dbReference type="NCBI Taxonomy" id="56"/>
    <lineage>
        <taxon>Bacteria</taxon>
        <taxon>Pseudomonadati</taxon>
        <taxon>Myxococcota</taxon>
        <taxon>Polyangia</taxon>
        <taxon>Polyangiales</taxon>
        <taxon>Polyangiaceae</taxon>
        <taxon>Sorangium</taxon>
    </lineage>
</organism>
<dbReference type="SUPFAM" id="SSF52266">
    <property type="entry name" value="SGNH hydrolase"/>
    <property type="match status" value="1"/>
</dbReference>
<dbReference type="GO" id="GO:0004622">
    <property type="term" value="F:phosphatidylcholine lysophospholipase activity"/>
    <property type="evidence" value="ECO:0007669"/>
    <property type="project" value="TreeGrafter"/>
</dbReference>
<feature type="compositionally biased region" description="Low complexity" evidence="1">
    <location>
        <begin position="29"/>
        <end position="57"/>
    </location>
</feature>
<sequence length="311" mass="29935">MRSCAAKIVALVGLILVGCGSSDEEPAPGASSTSSGTGGSAASSATSGGATSGDATSGSGGGGVTSSGATGSGGGDGGGGASGTGGQGGGGAGGAGGAGGFTPCPTNGDPCKILPLGDSITDGVGVQGGGGYRIELFKKARAAGQNITFVGSLVNGPTMVDGAAFPRNHEGHSGWRISGIAGLVPTPALAEGPHIVLLMAGTNDVIQNDNLSMAPQRLGALLDKIFTSAPEALVVVAQIIPVTFADAAAVTYNSALRGIVEARASAGQHVVLVDMHTGFPASELPDGVHPNEAGFARMANVWYTAIGDLLP</sequence>
<dbReference type="EMBL" id="CP012673">
    <property type="protein sequence ID" value="AUX45162.1"/>
    <property type="molecule type" value="Genomic_DNA"/>
</dbReference>
<dbReference type="Pfam" id="PF13472">
    <property type="entry name" value="Lipase_GDSL_2"/>
    <property type="match status" value="1"/>
</dbReference>